<comment type="caution">
    <text evidence="8">The sequence shown here is derived from an EMBL/GenBank/DDBJ whole genome shotgun (WGS) entry which is preliminary data.</text>
</comment>
<dbReference type="PANTHER" id="PTHR30041">
    <property type="entry name" value="ARSENATE REDUCTASE"/>
    <property type="match status" value="1"/>
</dbReference>
<evidence type="ECO:0000256" key="3">
    <source>
        <dbReference type="ARBA" id="ARBA00023002"/>
    </source>
</evidence>
<dbReference type="InterPro" id="IPR006659">
    <property type="entry name" value="Arsenate_reductase"/>
</dbReference>
<dbReference type="PROSITE" id="PS51353">
    <property type="entry name" value="ARSC"/>
    <property type="match status" value="1"/>
</dbReference>
<dbReference type="GO" id="GO:0046685">
    <property type="term" value="P:response to arsenic-containing substance"/>
    <property type="evidence" value="ECO:0007669"/>
    <property type="project" value="UniProtKB-KW"/>
</dbReference>
<sequence length="147" mass="16156">MDVVIYHNPDCGTSRNVLAIIEAAGYRPTVIEYLKTGWTKSQLFGLFAAAGLTPRAALRETKSPAREMGLLEPTVEDETLLNAMVEHPVLVNRPIVCTVNGVRLCRPSETVLDLLNRLPPGPFYKEDGTLLIDADGRRVVGNPSNER</sequence>
<dbReference type="Gene3D" id="3.40.30.10">
    <property type="entry name" value="Glutaredoxin"/>
    <property type="match status" value="1"/>
</dbReference>
<keyword evidence="3 7" id="KW-0560">Oxidoreductase</keyword>
<dbReference type="Pfam" id="PF03960">
    <property type="entry name" value="ArsC"/>
    <property type="match status" value="1"/>
</dbReference>
<comment type="similarity">
    <text evidence="1 6 7">Belongs to the ArsC family.</text>
</comment>
<dbReference type="EMBL" id="JAODNV010000028">
    <property type="protein sequence ID" value="MCT8992176.1"/>
    <property type="molecule type" value="Genomic_DNA"/>
</dbReference>
<dbReference type="InterPro" id="IPR006660">
    <property type="entry name" value="Arsenate_reductase-like"/>
</dbReference>
<comment type="catalytic activity">
    <reaction evidence="7">
        <text>[glutaredoxin]-dithiol + arsenate + glutathione + H(+) = glutathionyl-S-S-[glutaredoxin] + arsenite + H2O</text>
        <dbReference type="Rhea" id="RHEA:22016"/>
        <dbReference type="Rhea" id="RHEA-COMP:10729"/>
        <dbReference type="Rhea" id="RHEA-COMP:17668"/>
        <dbReference type="ChEBI" id="CHEBI:15377"/>
        <dbReference type="ChEBI" id="CHEBI:15378"/>
        <dbReference type="ChEBI" id="CHEBI:29242"/>
        <dbReference type="ChEBI" id="CHEBI:29950"/>
        <dbReference type="ChEBI" id="CHEBI:48597"/>
        <dbReference type="ChEBI" id="CHEBI:57925"/>
        <dbReference type="ChEBI" id="CHEBI:146199"/>
        <dbReference type="EC" id="1.20.4.1"/>
    </reaction>
</comment>
<dbReference type="EC" id="1.20.4.1" evidence="4 7"/>
<protein>
    <recommendedName>
        <fullName evidence="5 7">Arsenate reductase</fullName>
        <ecNumber evidence="4 7">1.20.4.1</ecNumber>
    </recommendedName>
</protein>
<keyword evidence="2" id="KW-0059">Arsenical resistance</keyword>
<evidence type="ECO:0000313" key="8">
    <source>
        <dbReference type="EMBL" id="MCT8992176.1"/>
    </source>
</evidence>
<dbReference type="PANTHER" id="PTHR30041:SF5">
    <property type="entry name" value="ARSENATE REDUCTASE-RELATED"/>
    <property type="match status" value="1"/>
</dbReference>
<dbReference type="NCBIfam" id="TIGR00014">
    <property type="entry name" value="arsC"/>
    <property type="match status" value="1"/>
</dbReference>
<evidence type="ECO:0000256" key="4">
    <source>
        <dbReference type="ARBA" id="ARBA00038969"/>
    </source>
</evidence>
<evidence type="ECO:0000256" key="7">
    <source>
        <dbReference type="RuleBase" id="RU362029"/>
    </source>
</evidence>
<dbReference type="CDD" id="cd03034">
    <property type="entry name" value="ArsC_ArsC"/>
    <property type="match status" value="1"/>
</dbReference>
<dbReference type="Proteomes" id="UP001149009">
    <property type="component" value="Unassembled WGS sequence"/>
</dbReference>
<dbReference type="GO" id="GO:0008794">
    <property type="term" value="F:arsenate reductase (glutaredoxin) activity"/>
    <property type="evidence" value="ECO:0007669"/>
    <property type="project" value="UniProtKB-UniRule"/>
</dbReference>
<proteinExistence type="inferred from homology"/>
<organism evidence="8 9">
    <name type="scientific">Chelativorans petroleitrophicus</name>
    <dbReference type="NCBI Taxonomy" id="2975484"/>
    <lineage>
        <taxon>Bacteria</taxon>
        <taxon>Pseudomonadati</taxon>
        <taxon>Pseudomonadota</taxon>
        <taxon>Alphaproteobacteria</taxon>
        <taxon>Hyphomicrobiales</taxon>
        <taxon>Phyllobacteriaceae</taxon>
        <taxon>Chelativorans</taxon>
    </lineage>
</organism>
<evidence type="ECO:0000256" key="6">
    <source>
        <dbReference type="PROSITE-ProRule" id="PRU01282"/>
    </source>
</evidence>
<dbReference type="SUPFAM" id="SSF52833">
    <property type="entry name" value="Thioredoxin-like"/>
    <property type="match status" value="1"/>
</dbReference>
<reference evidence="8" key="1">
    <citation type="submission" date="2022-08" db="EMBL/GenBank/DDBJ databases">
        <title>Chelativorans sichuanense sp. nov., a paraffin oil-degrading bacterium isolated from a mixture of oil-based drill cuttings and paddy soil.</title>
        <authorList>
            <person name="Yu J."/>
            <person name="Liu H."/>
            <person name="Chen Q."/>
        </authorList>
    </citation>
    <scope>NUCLEOTIDE SEQUENCE</scope>
    <source>
        <strain evidence="8">SCAU 2101</strain>
    </source>
</reference>
<evidence type="ECO:0000313" key="9">
    <source>
        <dbReference type="Proteomes" id="UP001149009"/>
    </source>
</evidence>
<dbReference type="InterPro" id="IPR036249">
    <property type="entry name" value="Thioredoxin-like_sf"/>
</dbReference>
<name>A0A9X2XC71_9HYPH</name>
<dbReference type="AlphaFoldDB" id="A0A9X2XC71"/>
<evidence type="ECO:0000256" key="5">
    <source>
        <dbReference type="ARBA" id="ARBA00039879"/>
    </source>
</evidence>
<gene>
    <name evidence="8" type="primary">arsC</name>
    <name evidence="8" type="ORF">NYR54_18095</name>
</gene>
<dbReference type="RefSeq" id="WP_261517143.1">
    <property type="nucleotide sequence ID" value="NZ_JAODNV010000028.1"/>
</dbReference>
<evidence type="ECO:0000256" key="2">
    <source>
        <dbReference type="ARBA" id="ARBA00022849"/>
    </source>
</evidence>
<keyword evidence="9" id="KW-1185">Reference proteome</keyword>
<evidence type="ECO:0000256" key="1">
    <source>
        <dbReference type="ARBA" id="ARBA00007198"/>
    </source>
</evidence>
<accession>A0A9X2XC71</accession>